<dbReference type="AlphaFoldDB" id="A0A4R6BAS3"/>
<reference evidence="10 11" key="1">
    <citation type="submission" date="2019-01" db="EMBL/GenBank/DDBJ databases">
        <title>Draft genome sequences of the type strains of six Macrococcus species.</title>
        <authorList>
            <person name="Mazhar S."/>
            <person name="Altermann E."/>
            <person name="Hill C."/>
            <person name="Mcauliffe O."/>
        </authorList>
    </citation>
    <scope>NUCLEOTIDE SEQUENCE [LARGE SCALE GENOMIC DNA]</scope>
    <source>
        <strain evidence="10 11">CCM4811</strain>
    </source>
</reference>
<dbReference type="FunFam" id="3.40.50.300:FF:000527">
    <property type="entry name" value="Tyrosine-protein kinase etk"/>
    <property type="match status" value="1"/>
</dbReference>
<accession>A0A4R6BAS3</accession>
<evidence type="ECO:0000313" key="11">
    <source>
        <dbReference type="Proteomes" id="UP000295310"/>
    </source>
</evidence>
<dbReference type="CDD" id="cd05387">
    <property type="entry name" value="BY-kinase"/>
    <property type="match status" value="1"/>
</dbReference>
<keyword evidence="6" id="KW-0067">ATP-binding</keyword>
<feature type="domain" description="AAA" evidence="9">
    <location>
        <begin position="58"/>
        <end position="197"/>
    </location>
</feature>
<dbReference type="OrthoDB" id="9794577at2"/>
<evidence type="ECO:0000256" key="2">
    <source>
        <dbReference type="ARBA" id="ARBA00011903"/>
    </source>
</evidence>
<evidence type="ECO:0000256" key="1">
    <source>
        <dbReference type="ARBA" id="ARBA00007316"/>
    </source>
</evidence>
<evidence type="ECO:0000313" key="10">
    <source>
        <dbReference type="EMBL" id="TDL93401.1"/>
    </source>
</evidence>
<keyword evidence="5 10" id="KW-0418">Kinase</keyword>
<evidence type="ECO:0000256" key="8">
    <source>
        <dbReference type="ARBA" id="ARBA00051245"/>
    </source>
</evidence>
<dbReference type="NCBIfam" id="TIGR01007">
    <property type="entry name" value="eps_fam"/>
    <property type="match status" value="1"/>
</dbReference>
<comment type="similarity">
    <text evidence="1">Belongs to the CpsD/CapB family.</text>
</comment>
<dbReference type="SUPFAM" id="SSF52540">
    <property type="entry name" value="P-loop containing nucleoside triphosphate hydrolases"/>
    <property type="match status" value="1"/>
</dbReference>
<dbReference type="InterPro" id="IPR025669">
    <property type="entry name" value="AAA_dom"/>
</dbReference>
<dbReference type="GO" id="GO:0005524">
    <property type="term" value="F:ATP binding"/>
    <property type="evidence" value="ECO:0007669"/>
    <property type="project" value="UniProtKB-KW"/>
</dbReference>
<evidence type="ECO:0000259" key="9">
    <source>
        <dbReference type="Pfam" id="PF13614"/>
    </source>
</evidence>
<dbReference type="InterPro" id="IPR027417">
    <property type="entry name" value="P-loop_NTPase"/>
</dbReference>
<protein>
    <recommendedName>
        <fullName evidence="2">non-specific protein-tyrosine kinase</fullName>
        <ecNumber evidence="2">2.7.10.2</ecNumber>
    </recommendedName>
</protein>
<name>A0A4R6BAS3_9STAP</name>
<comment type="caution">
    <text evidence="10">The sequence shown here is derived from an EMBL/GenBank/DDBJ whole genome shotgun (WGS) entry which is preliminary data.</text>
</comment>
<evidence type="ECO:0000256" key="3">
    <source>
        <dbReference type="ARBA" id="ARBA00022679"/>
    </source>
</evidence>
<dbReference type="EMBL" id="SCWA01000026">
    <property type="protein sequence ID" value="TDL93401.1"/>
    <property type="molecule type" value="Genomic_DNA"/>
</dbReference>
<evidence type="ECO:0000256" key="4">
    <source>
        <dbReference type="ARBA" id="ARBA00022741"/>
    </source>
</evidence>
<dbReference type="PANTHER" id="PTHR32309">
    <property type="entry name" value="TYROSINE-PROTEIN KINASE"/>
    <property type="match status" value="1"/>
</dbReference>
<sequence>MFKKKNKLDYISDPRQLIVHSEPKSPISEQYRTIRTNILFSSVDKQMKTILLTSGAPNAGKSTTAANVAIAFAQTGKRTLLIDCDLRRPTMHYTFETNNANGLSNAIVNDLSIQDLIKQTDIKDLELLTAGPIPPNPAELLQSNKMKSILSHLESCYDLVILDTPPVLSVADATILSDLVDGVLIVTNTKTNSREELRKTKDSLLKANANILGVVLNNKKMTTNDSYYYYYGGDK</sequence>
<gene>
    <name evidence="10" type="ORF">ERX27_10580</name>
</gene>
<dbReference type="GO" id="GO:0004715">
    <property type="term" value="F:non-membrane spanning protein tyrosine kinase activity"/>
    <property type="evidence" value="ECO:0007669"/>
    <property type="project" value="UniProtKB-EC"/>
</dbReference>
<keyword evidence="7" id="KW-0829">Tyrosine-protein kinase</keyword>
<evidence type="ECO:0000256" key="7">
    <source>
        <dbReference type="ARBA" id="ARBA00023137"/>
    </source>
</evidence>
<evidence type="ECO:0000256" key="5">
    <source>
        <dbReference type="ARBA" id="ARBA00022777"/>
    </source>
</evidence>
<dbReference type="InterPro" id="IPR005702">
    <property type="entry name" value="Wzc-like_C"/>
</dbReference>
<proteinExistence type="inferred from homology"/>
<dbReference type="InterPro" id="IPR050445">
    <property type="entry name" value="Bact_polysacc_biosynth/exp"/>
</dbReference>
<dbReference type="GO" id="GO:0042802">
    <property type="term" value="F:identical protein binding"/>
    <property type="evidence" value="ECO:0007669"/>
    <property type="project" value="UniProtKB-ARBA"/>
</dbReference>
<dbReference type="PANTHER" id="PTHR32309:SF13">
    <property type="entry name" value="FERRIC ENTEROBACTIN TRANSPORT PROTEIN FEPE"/>
    <property type="match status" value="1"/>
</dbReference>
<keyword evidence="4" id="KW-0547">Nucleotide-binding</keyword>
<evidence type="ECO:0000256" key="6">
    <source>
        <dbReference type="ARBA" id="ARBA00022840"/>
    </source>
</evidence>
<keyword evidence="3 10" id="KW-0808">Transferase</keyword>
<organism evidence="10 11">
    <name type="scientific">Macrococcus brunensis</name>
    <dbReference type="NCBI Taxonomy" id="198483"/>
    <lineage>
        <taxon>Bacteria</taxon>
        <taxon>Bacillati</taxon>
        <taxon>Bacillota</taxon>
        <taxon>Bacilli</taxon>
        <taxon>Bacillales</taxon>
        <taxon>Staphylococcaceae</taxon>
        <taxon>Macrococcus</taxon>
    </lineage>
</organism>
<dbReference type="Pfam" id="PF13614">
    <property type="entry name" value="AAA_31"/>
    <property type="match status" value="1"/>
</dbReference>
<keyword evidence="11" id="KW-1185">Reference proteome</keyword>
<dbReference type="EC" id="2.7.10.2" evidence="2"/>
<dbReference type="Gene3D" id="3.40.50.300">
    <property type="entry name" value="P-loop containing nucleotide triphosphate hydrolases"/>
    <property type="match status" value="1"/>
</dbReference>
<comment type="catalytic activity">
    <reaction evidence="8">
        <text>L-tyrosyl-[protein] + ATP = O-phospho-L-tyrosyl-[protein] + ADP + H(+)</text>
        <dbReference type="Rhea" id="RHEA:10596"/>
        <dbReference type="Rhea" id="RHEA-COMP:10136"/>
        <dbReference type="Rhea" id="RHEA-COMP:20101"/>
        <dbReference type="ChEBI" id="CHEBI:15378"/>
        <dbReference type="ChEBI" id="CHEBI:30616"/>
        <dbReference type="ChEBI" id="CHEBI:46858"/>
        <dbReference type="ChEBI" id="CHEBI:61978"/>
        <dbReference type="ChEBI" id="CHEBI:456216"/>
        <dbReference type="EC" id="2.7.10.2"/>
    </reaction>
</comment>
<dbReference type="RefSeq" id="WP_133432775.1">
    <property type="nucleotide sequence ID" value="NZ_SCWA01000026.1"/>
</dbReference>
<dbReference type="Proteomes" id="UP000295310">
    <property type="component" value="Unassembled WGS sequence"/>
</dbReference>
<dbReference type="GO" id="GO:0005886">
    <property type="term" value="C:plasma membrane"/>
    <property type="evidence" value="ECO:0007669"/>
    <property type="project" value="TreeGrafter"/>
</dbReference>